<reference evidence="1" key="1">
    <citation type="submission" date="2018-02" db="EMBL/GenBank/DDBJ databases">
        <title>The genomes of Aspergillus section Nigri reveals drivers in fungal speciation.</title>
        <authorList>
            <consortium name="DOE Joint Genome Institute"/>
            <person name="Vesth T.C."/>
            <person name="Nybo J."/>
            <person name="Theobald S."/>
            <person name="Brandl J."/>
            <person name="Frisvad J.C."/>
            <person name="Nielsen K.F."/>
            <person name="Lyhne E.K."/>
            <person name="Kogle M.E."/>
            <person name="Kuo A."/>
            <person name="Riley R."/>
            <person name="Clum A."/>
            <person name="Nolan M."/>
            <person name="Lipzen A."/>
            <person name="Salamov A."/>
            <person name="Henrissat B."/>
            <person name="Wiebenga A."/>
            <person name="De vries R.P."/>
            <person name="Grigoriev I.V."/>
            <person name="Mortensen U.H."/>
            <person name="Andersen M.R."/>
            <person name="Baker S.E."/>
        </authorList>
    </citation>
    <scope>NUCLEOTIDE SEQUENCE</scope>
    <source>
        <strain evidence="1">CBS 115574</strain>
    </source>
</reference>
<dbReference type="EMBL" id="KZ824550">
    <property type="protein sequence ID" value="RAK88682.1"/>
    <property type="molecule type" value="Genomic_DNA"/>
</dbReference>
<sequence length="136" mass="14597">MTGSACRWRKKTGSSLVGVRSANHDSQLRGAKSPALNRPAGNAIPEILAAPALANLDDHQPAQEDDWWGLSSSVTLESVRTNLKLPQFRSSLGCGVQSNYRCATGCPCEWPAPNKALGQLPQPRRSGRSTDSISQE</sequence>
<gene>
    <name evidence="1" type="ORF">BO79DRAFT_217990</name>
</gene>
<organism evidence="1 2">
    <name type="scientific">Aspergillus costaricaensis CBS 115574</name>
    <dbReference type="NCBI Taxonomy" id="1448317"/>
    <lineage>
        <taxon>Eukaryota</taxon>
        <taxon>Fungi</taxon>
        <taxon>Dikarya</taxon>
        <taxon>Ascomycota</taxon>
        <taxon>Pezizomycotina</taxon>
        <taxon>Eurotiomycetes</taxon>
        <taxon>Eurotiomycetidae</taxon>
        <taxon>Eurotiales</taxon>
        <taxon>Aspergillaceae</taxon>
        <taxon>Aspergillus</taxon>
        <taxon>Aspergillus subgen. Circumdati</taxon>
    </lineage>
</organism>
<accession>A0ACD1IF19</accession>
<proteinExistence type="predicted"/>
<name>A0ACD1IF19_9EURO</name>
<dbReference type="Proteomes" id="UP000249748">
    <property type="component" value="Unassembled WGS sequence"/>
</dbReference>
<keyword evidence="2" id="KW-1185">Reference proteome</keyword>
<evidence type="ECO:0000313" key="1">
    <source>
        <dbReference type="EMBL" id="RAK88682.1"/>
    </source>
</evidence>
<protein>
    <submittedName>
        <fullName evidence="1">Uncharacterized protein</fullName>
    </submittedName>
</protein>
<evidence type="ECO:0000313" key="2">
    <source>
        <dbReference type="Proteomes" id="UP000249748"/>
    </source>
</evidence>